<accession>A0A381X952</accession>
<feature type="non-terminal residue" evidence="1">
    <location>
        <position position="100"/>
    </location>
</feature>
<evidence type="ECO:0000313" key="1">
    <source>
        <dbReference type="EMBL" id="SVA61208.1"/>
    </source>
</evidence>
<sequence length="100" mass="11255">MRSFKEFVGNGSDLYRNWKWWWSRLRWRGLGCPELVVKRRTLIAGAGASALALAACAREQASISTGPSDQHFEWKMVTTWPPNFPGFGSGVNQLVKNIEA</sequence>
<organism evidence="1">
    <name type="scientific">marine metagenome</name>
    <dbReference type="NCBI Taxonomy" id="408172"/>
    <lineage>
        <taxon>unclassified sequences</taxon>
        <taxon>metagenomes</taxon>
        <taxon>ecological metagenomes</taxon>
    </lineage>
</organism>
<protein>
    <recommendedName>
        <fullName evidence="2">ABC transporter substrate-binding protein</fullName>
    </recommendedName>
</protein>
<proteinExistence type="predicted"/>
<reference evidence="1" key="1">
    <citation type="submission" date="2018-05" db="EMBL/GenBank/DDBJ databases">
        <authorList>
            <person name="Lanie J.A."/>
            <person name="Ng W.-L."/>
            <person name="Kazmierczak K.M."/>
            <person name="Andrzejewski T.M."/>
            <person name="Davidsen T.M."/>
            <person name="Wayne K.J."/>
            <person name="Tettelin H."/>
            <person name="Glass J.I."/>
            <person name="Rusch D."/>
            <person name="Podicherti R."/>
            <person name="Tsui H.-C.T."/>
            <person name="Winkler M.E."/>
        </authorList>
    </citation>
    <scope>NUCLEOTIDE SEQUENCE</scope>
</reference>
<gene>
    <name evidence="1" type="ORF">METZ01_LOCUS114062</name>
</gene>
<dbReference type="EMBL" id="UINC01014333">
    <property type="protein sequence ID" value="SVA61208.1"/>
    <property type="molecule type" value="Genomic_DNA"/>
</dbReference>
<evidence type="ECO:0008006" key="2">
    <source>
        <dbReference type="Google" id="ProtNLM"/>
    </source>
</evidence>
<name>A0A381X952_9ZZZZ</name>
<dbReference type="AlphaFoldDB" id="A0A381X952"/>